<evidence type="ECO:0000256" key="3">
    <source>
        <dbReference type="ARBA" id="ARBA00022801"/>
    </source>
</evidence>
<evidence type="ECO:0000256" key="5">
    <source>
        <dbReference type="SAM" id="MobiDB-lite"/>
    </source>
</evidence>
<evidence type="ECO:0000259" key="6">
    <source>
        <dbReference type="Pfam" id="PF00636"/>
    </source>
</evidence>
<comment type="subcellular location">
    <subcellularLocation>
        <location evidence="4">Cytoplasm</location>
    </subcellularLocation>
</comment>
<keyword evidence="3 4" id="KW-0378">Hydrolase</keyword>
<keyword evidence="8" id="KW-1185">Reference proteome</keyword>
<evidence type="ECO:0000256" key="1">
    <source>
        <dbReference type="ARBA" id="ARBA00022722"/>
    </source>
</evidence>
<name>A0ABW5R186_9BACL</name>
<dbReference type="InterPro" id="IPR008226">
    <property type="entry name" value="Mini3_fam"/>
</dbReference>
<accession>A0ABW5R186</accession>
<comment type="subunit">
    <text evidence="4">Homodimer.</text>
</comment>
<comment type="function">
    <text evidence="4">Involved in correct processing of both the 5' and 3' ends of 23S rRNA precursor. Processes 30S rRNA precursor transcript even in absence of ribonuclease 3 (Rnc); Rnc processes 30S rRNA into smaller rRNA precursors.</text>
</comment>
<dbReference type="SUPFAM" id="SSF69065">
    <property type="entry name" value="RNase III domain-like"/>
    <property type="match status" value="1"/>
</dbReference>
<evidence type="ECO:0000313" key="8">
    <source>
        <dbReference type="Proteomes" id="UP001597493"/>
    </source>
</evidence>
<feature type="domain" description="RNase III" evidence="6">
    <location>
        <begin position="93"/>
        <end position="189"/>
    </location>
</feature>
<keyword evidence="1 4" id="KW-0540">Nuclease</keyword>
<comment type="caution">
    <text evidence="7">The sequence shown here is derived from an EMBL/GenBank/DDBJ whole genome shotgun (WGS) entry which is preliminary data.</text>
</comment>
<dbReference type="PANTHER" id="PTHR34276:SF1">
    <property type="entry name" value="MINI-RIBONUCLEASE 3"/>
    <property type="match status" value="1"/>
</dbReference>
<proteinExistence type="inferred from homology"/>
<dbReference type="InterPro" id="IPR036389">
    <property type="entry name" value="RNase_III_sf"/>
</dbReference>
<organism evidence="7 8">
    <name type="scientific">Paenibacillus thailandensis</name>
    <dbReference type="NCBI Taxonomy" id="393250"/>
    <lineage>
        <taxon>Bacteria</taxon>
        <taxon>Bacillati</taxon>
        <taxon>Bacillota</taxon>
        <taxon>Bacilli</taxon>
        <taxon>Bacillales</taxon>
        <taxon>Paenibacillaceae</taxon>
        <taxon>Paenibacillus</taxon>
    </lineage>
</organism>
<keyword evidence="4" id="KW-0694">RNA-binding</keyword>
<dbReference type="EMBL" id="JBHUMY010000029">
    <property type="protein sequence ID" value="MFD2662529.1"/>
    <property type="molecule type" value="Genomic_DNA"/>
</dbReference>
<comment type="similarity">
    <text evidence="4">Belongs to the MrnC RNase family.</text>
</comment>
<keyword evidence="4" id="KW-0699">rRNA-binding</keyword>
<dbReference type="HAMAP" id="MF_01468">
    <property type="entry name" value="RNase_Mini_III"/>
    <property type="match status" value="1"/>
</dbReference>
<dbReference type="Gene3D" id="1.10.1520.10">
    <property type="entry name" value="Ribonuclease III domain"/>
    <property type="match status" value="1"/>
</dbReference>
<dbReference type="Pfam" id="PF00636">
    <property type="entry name" value="Ribonuclease_3"/>
    <property type="match status" value="1"/>
</dbReference>
<protein>
    <recommendedName>
        <fullName evidence="4">Mini-ribonuclease 3</fullName>
        <shortName evidence="4">Mini-3</shortName>
        <shortName evidence="4">Mini-RNase 3</shortName>
        <ecNumber evidence="4">3.1.26.-</ecNumber>
    </recommendedName>
    <alternativeName>
        <fullName evidence="4">Mini-RNase III</fullName>
        <shortName evidence="4">Mini-III</shortName>
    </alternativeName>
</protein>
<evidence type="ECO:0000256" key="4">
    <source>
        <dbReference type="HAMAP-Rule" id="MF_01468"/>
    </source>
</evidence>
<evidence type="ECO:0000256" key="2">
    <source>
        <dbReference type="ARBA" id="ARBA00022759"/>
    </source>
</evidence>
<dbReference type="RefSeq" id="WP_379276945.1">
    <property type="nucleotide sequence ID" value="NZ_JBHUGT010000017.1"/>
</dbReference>
<dbReference type="InterPro" id="IPR000999">
    <property type="entry name" value="RNase_III_dom"/>
</dbReference>
<feature type="active site" evidence="4">
    <location>
        <position position="98"/>
    </location>
</feature>
<keyword evidence="4" id="KW-0460">Magnesium</keyword>
<keyword evidence="4" id="KW-0698">rRNA processing</keyword>
<keyword evidence="4" id="KW-0963">Cytoplasm</keyword>
<dbReference type="Proteomes" id="UP001597493">
    <property type="component" value="Unassembled WGS sequence"/>
</dbReference>
<comment type="cofactor">
    <cofactor evidence="4">
        <name>Mg(2+)</name>
        <dbReference type="ChEBI" id="CHEBI:18420"/>
    </cofactor>
</comment>
<feature type="region of interest" description="Disordered" evidence="5">
    <location>
        <begin position="1"/>
        <end position="77"/>
    </location>
</feature>
<dbReference type="EC" id="3.1.26.-" evidence="4"/>
<sequence length="209" mass="22710">MSERNDTMNLDNVLNEDGDRLTYEGANEPAGHGSAGTDETWPGRSEADADRQPEAGGAEAGSFEPVGGPAAGESPFPFYPPSKPAKLMNPVILAYVGDAVFELMVRQYLVAGANHKSHYLHKEATSYVSAKAQRRWLELWQPLLTEEELDVVRRGRNAKSGNPPKNADPADYRQATALECLVGYLFYEGRADRLQQLFAAGLKDGAAGN</sequence>
<gene>
    <name evidence="4" type="primary">mrnC</name>
    <name evidence="7" type="ORF">ACFSW5_19920</name>
</gene>
<dbReference type="PANTHER" id="PTHR34276">
    <property type="entry name" value="MINI-RIBONUCLEASE 3"/>
    <property type="match status" value="1"/>
</dbReference>
<keyword evidence="2 4" id="KW-0255">Endonuclease</keyword>
<reference evidence="8" key="1">
    <citation type="journal article" date="2019" name="Int. J. Syst. Evol. Microbiol.">
        <title>The Global Catalogue of Microorganisms (GCM) 10K type strain sequencing project: providing services to taxonomists for standard genome sequencing and annotation.</title>
        <authorList>
            <consortium name="The Broad Institute Genomics Platform"/>
            <consortium name="The Broad Institute Genome Sequencing Center for Infectious Disease"/>
            <person name="Wu L."/>
            <person name="Ma J."/>
        </authorList>
    </citation>
    <scope>NUCLEOTIDE SEQUENCE [LARGE SCALE GENOMIC DNA]</scope>
    <source>
        <strain evidence="8">TISTR 1827</strain>
    </source>
</reference>
<evidence type="ECO:0000313" key="7">
    <source>
        <dbReference type="EMBL" id="MFD2662529.1"/>
    </source>
</evidence>
<keyword evidence="4" id="KW-0690">Ribosome biogenesis</keyword>